<organism evidence="2 3">
    <name type="scientific">Zootermopsis nevadensis</name>
    <name type="common">Dampwood termite</name>
    <dbReference type="NCBI Taxonomy" id="136037"/>
    <lineage>
        <taxon>Eukaryota</taxon>
        <taxon>Metazoa</taxon>
        <taxon>Ecdysozoa</taxon>
        <taxon>Arthropoda</taxon>
        <taxon>Hexapoda</taxon>
        <taxon>Insecta</taxon>
        <taxon>Pterygota</taxon>
        <taxon>Neoptera</taxon>
        <taxon>Polyneoptera</taxon>
        <taxon>Dictyoptera</taxon>
        <taxon>Blattodea</taxon>
        <taxon>Blattoidea</taxon>
        <taxon>Termitoidae</taxon>
        <taxon>Termopsidae</taxon>
        <taxon>Zootermopsis</taxon>
    </lineage>
</organism>
<dbReference type="AlphaFoldDB" id="A0A067R2S0"/>
<sequence>MTVRGLELVMELHIETRQITSSVVGLGNFMLLTEIWLMIGRLRWLGHVQRKTGGRYPKKALNGQPGGRRRMGRPRMRWLDDVGEDLRTIGVRRWRRKAESRDDWKTLIREAKVLTGP</sequence>
<keyword evidence="3" id="KW-1185">Reference proteome</keyword>
<name>A0A067R2S0_ZOONE</name>
<proteinExistence type="predicted"/>
<feature type="region of interest" description="Disordered" evidence="1">
    <location>
        <begin position="53"/>
        <end position="73"/>
    </location>
</feature>
<dbReference type="Proteomes" id="UP000027135">
    <property type="component" value="Unassembled WGS sequence"/>
</dbReference>
<dbReference type="EMBL" id="KK852952">
    <property type="protein sequence ID" value="KDR13323.1"/>
    <property type="molecule type" value="Genomic_DNA"/>
</dbReference>
<reference evidence="2 3" key="1">
    <citation type="journal article" date="2014" name="Nat. Commun.">
        <title>Molecular traces of alternative social organization in a termite genome.</title>
        <authorList>
            <person name="Terrapon N."/>
            <person name="Li C."/>
            <person name="Robertson H.M."/>
            <person name="Ji L."/>
            <person name="Meng X."/>
            <person name="Booth W."/>
            <person name="Chen Z."/>
            <person name="Childers C.P."/>
            <person name="Glastad K.M."/>
            <person name="Gokhale K."/>
            <person name="Gowin J."/>
            <person name="Gronenberg W."/>
            <person name="Hermansen R.A."/>
            <person name="Hu H."/>
            <person name="Hunt B.G."/>
            <person name="Huylmans A.K."/>
            <person name="Khalil S.M."/>
            <person name="Mitchell R.D."/>
            <person name="Munoz-Torres M.C."/>
            <person name="Mustard J.A."/>
            <person name="Pan H."/>
            <person name="Reese J.T."/>
            <person name="Scharf M.E."/>
            <person name="Sun F."/>
            <person name="Vogel H."/>
            <person name="Xiao J."/>
            <person name="Yang W."/>
            <person name="Yang Z."/>
            <person name="Yang Z."/>
            <person name="Zhou J."/>
            <person name="Zhu J."/>
            <person name="Brent C.S."/>
            <person name="Elsik C.G."/>
            <person name="Goodisman M.A."/>
            <person name="Liberles D.A."/>
            <person name="Roe R.M."/>
            <person name="Vargo E.L."/>
            <person name="Vilcinskas A."/>
            <person name="Wang J."/>
            <person name="Bornberg-Bauer E."/>
            <person name="Korb J."/>
            <person name="Zhang G."/>
            <person name="Liebig J."/>
        </authorList>
    </citation>
    <scope>NUCLEOTIDE SEQUENCE [LARGE SCALE GENOMIC DNA]</scope>
    <source>
        <tissue evidence="2">Whole organism</tissue>
    </source>
</reference>
<evidence type="ECO:0000313" key="3">
    <source>
        <dbReference type="Proteomes" id="UP000027135"/>
    </source>
</evidence>
<evidence type="ECO:0000313" key="2">
    <source>
        <dbReference type="EMBL" id="KDR13323.1"/>
    </source>
</evidence>
<dbReference type="InParanoid" id="A0A067R2S0"/>
<gene>
    <name evidence="2" type="ORF">L798_12948</name>
</gene>
<accession>A0A067R2S0</accession>
<protein>
    <submittedName>
        <fullName evidence="2">Uncharacterized protein</fullName>
    </submittedName>
</protein>
<evidence type="ECO:0000256" key="1">
    <source>
        <dbReference type="SAM" id="MobiDB-lite"/>
    </source>
</evidence>